<dbReference type="PROSITE" id="PS00041">
    <property type="entry name" value="HTH_ARAC_FAMILY_1"/>
    <property type="match status" value="1"/>
</dbReference>
<evidence type="ECO:0000259" key="7">
    <source>
        <dbReference type="PROSITE" id="PS01124"/>
    </source>
</evidence>
<dbReference type="Proteomes" id="UP000782880">
    <property type="component" value="Unassembled WGS sequence"/>
</dbReference>
<dbReference type="Pfam" id="PF12833">
    <property type="entry name" value="HTH_18"/>
    <property type="match status" value="1"/>
</dbReference>
<comment type="caution">
    <text evidence="9">The sequence shown here is derived from an EMBL/GenBank/DDBJ whole genome shotgun (WGS) entry which is preliminary data.</text>
</comment>
<dbReference type="GO" id="GO:0000160">
    <property type="term" value="P:phosphorelay signal transduction system"/>
    <property type="evidence" value="ECO:0007669"/>
    <property type="project" value="InterPro"/>
</dbReference>
<dbReference type="Pfam" id="PF00072">
    <property type="entry name" value="Response_reg"/>
    <property type="match status" value="1"/>
</dbReference>
<dbReference type="PROSITE" id="PS01124">
    <property type="entry name" value="HTH_ARAC_FAMILY_2"/>
    <property type="match status" value="1"/>
</dbReference>
<protein>
    <recommendedName>
        <fullName evidence="1">Stage 0 sporulation protein A homolog</fullName>
    </recommendedName>
</protein>
<dbReference type="SUPFAM" id="SSF52172">
    <property type="entry name" value="CheY-like"/>
    <property type="match status" value="1"/>
</dbReference>
<dbReference type="InterPro" id="IPR020449">
    <property type="entry name" value="Tscrpt_reg_AraC-type_HTH"/>
</dbReference>
<feature type="domain" description="Response regulatory" evidence="8">
    <location>
        <begin position="3"/>
        <end position="118"/>
    </location>
</feature>
<keyword evidence="4" id="KW-0804">Transcription</keyword>
<keyword evidence="3" id="KW-0238">DNA-binding</keyword>
<accession>A0A921IK33</accession>
<evidence type="ECO:0000256" key="2">
    <source>
        <dbReference type="ARBA" id="ARBA00023015"/>
    </source>
</evidence>
<dbReference type="Gene3D" id="1.10.10.60">
    <property type="entry name" value="Homeodomain-like"/>
    <property type="match status" value="2"/>
</dbReference>
<dbReference type="SMART" id="SM00448">
    <property type="entry name" value="REC"/>
    <property type="match status" value="1"/>
</dbReference>
<dbReference type="PROSITE" id="PS50110">
    <property type="entry name" value="RESPONSE_REGULATORY"/>
    <property type="match status" value="1"/>
</dbReference>
<dbReference type="PANTHER" id="PTHR43280">
    <property type="entry name" value="ARAC-FAMILY TRANSCRIPTIONAL REGULATOR"/>
    <property type="match status" value="1"/>
</dbReference>
<organism evidence="9 10">
    <name type="scientific">Subdoligranulum variabile</name>
    <dbReference type="NCBI Taxonomy" id="214851"/>
    <lineage>
        <taxon>Bacteria</taxon>
        <taxon>Bacillati</taxon>
        <taxon>Bacillota</taxon>
        <taxon>Clostridia</taxon>
        <taxon>Eubacteriales</taxon>
        <taxon>Oscillospiraceae</taxon>
        <taxon>Subdoligranulum</taxon>
    </lineage>
</organism>
<gene>
    <name evidence="9" type="ORF">K8V20_06565</name>
</gene>
<evidence type="ECO:0000256" key="4">
    <source>
        <dbReference type="ARBA" id="ARBA00023163"/>
    </source>
</evidence>
<dbReference type="PRINTS" id="PR00032">
    <property type="entry name" value="HTHARAC"/>
</dbReference>
<evidence type="ECO:0000256" key="6">
    <source>
        <dbReference type="PROSITE-ProRule" id="PRU00169"/>
    </source>
</evidence>
<dbReference type="GO" id="GO:0003700">
    <property type="term" value="F:DNA-binding transcription factor activity"/>
    <property type="evidence" value="ECO:0007669"/>
    <property type="project" value="InterPro"/>
</dbReference>
<proteinExistence type="predicted"/>
<evidence type="ECO:0000313" key="9">
    <source>
        <dbReference type="EMBL" id="HJG28292.1"/>
    </source>
</evidence>
<feature type="modified residue" description="4-aspartylphosphate" evidence="6">
    <location>
        <position position="54"/>
    </location>
</feature>
<evidence type="ECO:0000313" key="10">
    <source>
        <dbReference type="Proteomes" id="UP000782880"/>
    </source>
</evidence>
<dbReference type="InterPro" id="IPR018062">
    <property type="entry name" value="HTH_AraC-typ_CS"/>
</dbReference>
<sequence length="502" mass="56680">MLKVLVVDDDSPIRRWLEYCISQLEGFVLAGSAATGAQGLELYRRELPDIVVTDIEMPGMSGLEMVAQIQAVRPAHVIILTSHDNFSYARTALQNGTAEYILKTEITMESMRDLLCKAARTIHHNGENAVRLEQGTQLLIRQLAMEQDALPPTVQELRHQGIALEDEPLAAGDLMSRNADALQKIRHRLEECSALKNVRFVPLGYEHLLFVGNLRGSDSLDELQEYYLRVAAGMNCVLGLSGKKGGLASLPAALQEAQSRCRLHFYEPERWVFLHDPLGPGTIRHAETARMNFSKELFAQNYQEAFAIKDEVLRQIVEDRPTDLDAVKKLCSSFCTILLHFSTERQEELDSRVEQSEQAIRSAHTIGELQAAVAAVFEPFHRSLPQDDHYSPAIRDAITYLKAHYREKISLSMVAQAVSFNAEYFSRLFVRETGMNFTVYLNSLRMRQAVELLEHTDKKVYEIAEEVGYSSLSYFSTAFKKSFGQTPAEYQAFKQKNKQGTP</sequence>
<dbReference type="CDD" id="cd17536">
    <property type="entry name" value="REC_YesN-like"/>
    <property type="match status" value="1"/>
</dbReference>
<evidence type="ECO:0000256" key="5">
    <source>
        <dbReference type="ARBA" id="ARBA00024867"/>
    </source>
</evidence>
<comment type="function">
    <text evidence="5">May play the central regulatory role in sporulation. It may be an element of the effector pathway responsible for the activation of sporulation genes in response to nutritional stress. Spo0A may act in concert with spo0H (a sigma factor) to control the expression of some genes that are critical to the sporulation process.</text>
</comment>
<dbReference type="Gene3D" id="3.40.50.2300">
    <property type="match status" value="1"/>
</dbReference>
<dbReference type="InterPro" id="IPR011006">
    <property type="entry name" value="CheY-like_superfamily"/>
</dbReference>
<dbReference type="SMART" id="SM00342">
    <property type="entry name" value="HTH_ARAC"/>
    <property type="match status" value="1"/>
</dbReference>
<reference evidence="9" key="2">
    <citation type="submission" date="2021-09" db="EMBL/GenBank/DDBJ databases">
        <authorList>
            <person name="Gilroy R."/>
        </authorList>
    </citation>
    <scope>NUCLEOTIDE SEQUENCE</scope>
    <source>
        <strain evidence="9">ChiBcec21-2208</strain>
    </source>
</reference>
<dbReference type="EMBL" id="DYVE01000169">
    <property type="protein sequence ID" value="HJG28292.1"/>
    <property type="molecule type" value="Genomic_DNA"/>
</dbReference>
<dbReference type="InterPro" id="IPR009057">
    <property type="entry name" value="Homeodomain-like_sf"/>
</dbReference>
<reference evidence="9" key="1">
    <citation type="journal article" date="2021" name="PeerJ">
        <title>Extensive microbial diversity within the chicken gut microbiome revealed by metagenomics and culture.</title>
        <authorList>
            <person name="Gilroy R."/>
            <person name="Ravi A."/>
            <person name="Getino M."/>
            <person name="Pursley I."/>
            <person name="Horton D.L."/>
            <person name="Alikhan N.F."/>
            <person name="Baker D."/>
            <person name="Gharbi K."/>
            <person name="Hall N."/>
            <person name="Watson M."/>
            <person name="Adriaenssens E.M."/>
            <person name="Foster-Nyarko E."/>
            <person name="Jarju S."/>
            <person name="Secka A."/>
            <person name="Antonio M."/>
            <person name="Oren A."/>
            <person name="Chaudhuri R.R."/>
            <person name="La Ragione R."/>
            <person name="Hildebrand F."/>
            <person name="Pallen M.J."/>
        </authorList>
    </citation>
    <scope>NUCLEOTIDE SEQUENCE</scope>
    <source>
        <strain evidence="9">ChiBcec21-2208</strain>
    </source>
</reference>
<evidence type="ECO:0000256" key="1">
    <source>
        <dbReference type="ARBA" id="ARBA00018672"/>
    </source>
</evidence>
<dbReference type="PANTHER" id="PTHR43280:SF28">
    <property type="entry name" value="HTH-TYPE TRANSCRIPTIONAL ACTIVATOR RHAS"/>
    <property type="match status" value="1"/>
</dbReference>
<name>A0A921IK33_9FIRM</name>
<keyword evidence="2" id="KW-0805">Transcription regulation</keyword>
<keyword evidence="6" id="KW-0597">Phosphoprotein</keyword>
<feature type="domain" description="HTH araC/xylS-type" evidence="7">
    <location>
        <begin position="395"/>
        <end position="493"/>
    </location>
</feature>
<dbReference type="InterPro" id="IPR018060">
    <property type="entry name" value="HTH_AraC"/>
</dbReference>
<dbReference type="AlphaFoldDB" id="A0A921IK33"/>
<dbReference type="InterPro" id="IPR001789">
    <property type="entry name" value="Sig_transdc_resp-reg_receiver"/>
</dbReference>
<evidence type="ECO:0000259" key="8">
    <source>
        <dbReference type="PROSITE" id="PS50110"/>
    </source>
</evidence>
<dbReference type="GO" id="GO:0043565">
    <property type="term" value="F:sequence-specific DNA binding"/>
    <property type="evidence" value="ECO:0007669"/>
    <property type="project" value="InterPro"/>
</dbReference>
<evidence type="ECO:0000256" key="3">
    <source>
        <dbReference type="ARBA" id="ARBA00023125"/>
    </source>
</evidence>
<dbReference type="SUPFAM" id="SSF46689">
    <property type="entry name" value="Homeodomain-like"/>
    <property type="match status" value="2"/>
</dbReference>